<dbReference type="Pfam" id="PF09994">
    <property type="entry name" value="T6SS_Tle1-like_cat"/>
    <property type="match status" value="2"/>
</dbReference>
<dbReference type="AlphaFoldDB" id="A0A0Q9YVW1"/>
<feature type="region of interest" description="Disordered" evidence="1">
    <location>
        <begin position="369"/>
        <end position="397"/>
    </location>
</feature>
<evidence type="ECO:0000313" key="4">
    <source>
        <dbReference type="EMBL" id="MCS5710008.1"/>
    </source>
</evidence>
<dbReference type="STRING" id="295108.HT99x_01958"/>
<reference evidence="4" key="2">
    <citation type="journal article" date="2016" name="Genome Announc.">
        <title>Draft Genome Sequences of Two Novel Amoeba-Resistant Intranuclear Bacteria, 'Candidatus Berkiella cookevillensis' and 'Candidatus Berkiella aquae'.</title>
        <authorList>
            <person name="Mehari Y.T."/>
            <person name="Arivett B.A."/>
            <person name="Farone A.L."/>
            <person name="Gunderson J.H."/>
            <person name="Farone M.B."/>
        </authorList>
    </citation>
    <scope>NUCLEOTIDE SEQUENCE</scope>
    <source>
        <strain evidence="4">HT99</strain>
    </source>
</reference>
<reference evidence="3" key="1">
    <citation type="submission" date="2015-09" db="EMBL/GenBank/DDBJ databases">
        <title>Draft Genome Sequences of Two Novel Amoeba-resistant Intranuclear Bacteria, Candidatus Berkiella cookevillensis and Candidatus Berkiella aquae.</title>
        <authorList>
            <person name="Mehari Y.T."/>
            <person name="Arivett B.A."/>
            <person name="Farone A.L."/>
            <person name="Gunderson J.H."/>
            <person name="Farone M.B."/>
        </authorList>
    </citation>
    <scope>NUCLEOTIDE SEQUENCE [LARGE SCALE GENOMIC DNA]</scope>
    <source>
        <strain evidence="3">HT99</strain>
    </source>
</reference>
<feature type="compositionally biased region" description="Basic residues" evidence="1">
    <location>
        <begin position="388"/>
        <end position="397"/>
    </location>
</feature>
<dbReference type="OrthoDB" id="4378831at2"/>
<dbReference type="PANTHER" id="PTHR33840:SF2">
    <property type="entry name" value="TLE1 PHOSPHOLIPASE DOMAIN-CONTAINING PROTEIN"/>
    <property type="match status" value="1"/>
</dbReference>
<dbReference type="InterPro" id="IPR018712">
    <property type="entry name" value="Tle1-like_cat"/>
</dbReference>
<dbReference type="RefSeq" id="WP_075066579.1">
    <property type="nucleotide sequence ID" value="NZ_LKAJ02000001.1"/>
</dbReference>
<keyword evidence="5" id="KW-1185">Reference proteome</keyword>
<name>A0A0Q9YVW1_9GAMM</name>
<dbReference type="InterPro" id="IPR029058">
    <property type="entry name" value="AB_hydrolase_fold"/>
</dbReference>
<accession>A0A0Q9YVW1</accession>
<reference evidence="4" key="3">
    <citation type="submission" date="2021-06" db="EMBL/GenBank/DDBJ databases">
        <title>Genomic Description and Analysis of Intracellular Bacteria, Candidatus Berkiella cookevillensis and Candidatus Berkiella aquae.</title>
        <authorList>
            <person name="Kidane D.T."/>
            <person name="Mehari Y.T."/>
            <person name="Rice F.C."/>
            <person name="Arivett B.A."/>
            <person name="Farone A.L."/>
            <person name="Berk S.G."/>
            <person name="Farone M.B."/>
        </authorList>
    </citation>
    <scope>NUCLEOTIDE SEQUENCE</scope>
    <source>
        <strain evidence="4">HT99</strain>
    </source>
</reference>
<organism evidence="3">
    <name type="scientific">Candidatus Berkiella aquae</name>
    <dbReference type="NCBI Taxonomy" id="295108"/>
    <lineage>
        <taxon>Bacteria</taxon>
        <taxon>Pseudomonadati</taxon>
        <taxon>Pseudomonadota</taxon>
        <taxon>Gammaproteobacteria</taxon>
        <taxon>Candidatus Berkiellales</taxon>
        <taxon>Candidatus Berkiellaceae</taxon>
        <taxon>Candidatus Berkiella</taxon>
    </lineage>
</organism>
<proteinExistence type="predicted"/>
<evidence type="ECO:0000259" key="2">
    <source>
        <dbReference type="Pfam" id="PF09994"/>
    </source>
</evidence>
<dbReference type="EMBL" id="LKAJ02000001">
    <property type="protein sequence ID" value="MCS5710008.1"/>
    <property type="molecule type" value="Genomic_DNA"/>
</dbReference>
<dbReference type="PANTHER" id="PTHR33840">
    <property type="match status" value="1"/>
</dbReference>
<evidence type="ECO:0000313" key="5">
    <source>
        <dbReference type="Proteomes" id="UP000051497"/>
    </source>
</evidence>
<dbReference type="EMBL" id="LKAJ01000007">
    <property type="protein sequence ID" value="KRG21038.1"/>
    <property type="molecule type" value="Genomic_DNA"/>
</dbReference>
<gene>
    <name evidence="4" type="ORF">HT99x_001060</name>
    <name evidence="3" type="ORF">HT99x_01958</name>
</gene>
<evidence type="ECO:0000313" key="3">
    <source>
        <dbReference type="EMBL" id="KRG21038.1"/>
    </source>
</evidence>
<feature type="compositionally biased region" description="Low complexity" evidence="1">
    <location>
        <begin position="369"/>
        <end position="378"/>
    </location>
</feature>
<protein>
    <submittedName>
        <fullName evidence="4">DUF2235 domain-containing protein</fullName>
    </submittedName>
</protein>
<feature type="domain" description="T6SS Phospholipase effector Tle1-like catalytic" evidence="2">
    <location>
        <begin position="6"/>
        <end position="119"/>
    </location>
</feature>
<sequence length="397" mass="45059">MADIHFVILFNGTSNDDKDVSVTNIVKMRDGLKQNDKQFIIYRDGIGNDKQWRWFLPRLFAEITGYGSGWIMHQAYRELQQTLTQAINNGKIKSGDTLHFSVGGFSRGAAIARDFANHLTQRVTRVIRSKFQLAINIKLDCEYLFDTVPSFGIPINLWLLEKFFGIRNQLIDLGWNFSIPSGTKVYHAVAADERRNAFTPNLVNFKARETEEVWFDGDHSSIGGGYTPPTKETKMADENTLRYMVRRAINNGLQFETSFLQKFALSQPDHSLGMIKAPTYDVLPSTQRGPRTITVKENDSPSQRIPQISVSIIERMRIDPTYRPENIMQLQALDLVKESGEIESYSAERLKQLWKTLTSNKVLRFHPATTPKAKIAAPSLKSPSNPSKTKRRTATGV</sequence>
<comment type="caution">
    <text evidence="3">The sequence shown here is derived from an EMBL/GenBank/DDBJ whole genome shotgun (WGS) entry which is preliminary data.</text>
</comment>
<feature type="domain" description="T6SS Phospholipase effector Tle1-like catalytic" evidence="2">
    <location>
        <begin position="136"/>
        <end position="246"/>
    </location>
</feature>
<dbReference type="SUPFAM" id="SSF53474">
    <property type="entry name" value="alpha/beta-Hydrolases"/>
    <property type="match status" value="1"/>
</dbReference>
<dbReference type="Proteomes" id="UP000051497">
    <property type="component" value="Unassembled WGS sequence"/>
</dbReference>
<evidence type="ECO:0000256" key="1">
    <source>
        <dbReference type="SAM" id="MobiDB-lite"/>
    </source>
</evidence>